<dbReference type="GeneID" id="39594902"/>
<dbReference type="Pfam" id="PF12927">
    <property type="entry name" value="DUF3835"/>
    <property type="match status" value="2"/>
</dbReference>
<feature type="region of interest" description="Disordered" evidence="1">
    <location>
        <begin position="594"/>
        <end position="627"/>
    </location>
</feature>
<dbReference type="GO" id="GO:0003714">
    <property type="term" value="F:transcription corepressor activity"/>
    <property type="evidence" value="ECO:0007669"/>
    <property type="project" value="TreeGrafter"/>
</dbReference>
<reference evidence="3 4" key="1">
    <citation type="journal article" date="2018" name="Front. Microbiol.">
        <title>Genomic and genetic insights into a cosmopolitan fungus, Paecilomyces variotii (Eurotiales).</title>
        <authorList>
            <person name="Urquhart A.S."/>
            <person name="Mondo S.J."/>
            <person name="Makela M.R."/>
            <person name="Hane J.K."/>
            <person name="Wiebenga A."/>
            <person name="He G."/>
            <person name="Mihaltcheva S."/>
            <person name="Pangilinan J."/>
            <person name="Lipzen A."/>
            <person name="Barry K."/>
            <person name="de Vries R.P."/>
            <person name="Grigoriev I.V."/>
            <person name="Idnurm A."/>
        </authorList>
    </citation>
    <scope>NUCLEOTIDE SEQUENCE [LARGE SCALE GENOMIC DNA]</scope>
    <source>
        <strain evidence="3 4">CBS 101075</strain>
    </source>
</reference>
<accession>A0A443I1V1</accession>
<feature type="region of interest" description="Disordered" evidence="1">
    <location>
        <begin position="152"/>
        <end position="282"/>
    </location>
</feature>
<proteinExistence type="predicted"/>
<dbReference type="InterPro" id="IPR024325">
    <property type="entry name" value="DUF3835"/>
</dbReference>
<dbReference type="SUPFAM" id="SSF46579">
    <property type="entry name" value="Prefoldin"/>
    <property type="match status" value="1"/>
</dbReference>
<feature type="domain" description="DUF3835" evidence="2">
    <location>
        <begin position="547"/>
        <end position="626"/>
    </location>
</feature>
<sequence>MPAPDDTLADLEHQRLELEKNVRQLEQSLYHWRLWEAEYDALKEEISSLSDDSTKADLLKISREFDASLVTEDEIKVLLGERQGVSRTKEQIVQLISRRIDYVKQNVSTVEKRLRAAEDKRDALLSGEQPDMMAKEGEEYAMTEIVEELDEEGRVIASSTSTPGKEAPELLEMLKKAGIKDIPAKPGAATEVSGEGKKSTDKEKEKQGTLDHKSKSQAEDEARKSSPEKVEEKESTVDQPKPAPSQTNGVHAGADSKSTSTIAESVKEREERLIPVTDVDEPPEDAKLRREMLAYGLNEVGAVVAELELDEDGSEISIDDDYDSYYYDSEEEEDEYGRTTSKVLTEEYHQQMRELERKLNARGMQNIGRDTSSLPEELRRDLEEPMVVKVQKEQEPEEKTKKPKKKVMFADKLDIAPEPEPAAKVEEKKKTAPRAPEVNPMADSIVERKSAVTETQPETKAPKKTSRFKSARSSEAVPPPAVVPSTMLGTNMASAPVRERPVSNPAPTLPLFPAKAQEKPFSKPIMSDIISDDTPRSEPRPPEGKTLADTLVERDTSKTNAVPPEPDELDEQLHMKEIATEFYKMSNRVIHQNGGFLDDDEPEIVPLDDAPEQPTKKVSRFMAARMK</sequence>
<dbReference type="AlphaFoldDB" id="A0A443I1V1"/>
<feature type="compositionally biased region" description="Basic and acidic residues" evidence="1">
    <location>
        <begin position="194"/>
        <end position="236"/>
    </location>
</feature>
<dbReference type="GO" id="GO:0000122">
    <property type="term" value="P:negative regulation of transcription by RNA polymerase II"/>
    <property type="evidence" value="ECO:0007669"/>
    <property type="project" value="TreeGrafter"/>
</dbReference>
<feature type="domain" description="DUF3835" evidence="2">
    <location>
        <begin position="457"/>
        <end position="472"/>
    </location>
</feature>
<dbReference type="GO" id="GO:0019212">
    <property type="term" value="F:phosphatase inhibitor activity"/>
    <property type="evidence" value="ECO:0007669"/>
    <property type="project" value="TreeGrafter"/>
</dbReference>
<dbReference type="InterPro" id="IPR039553">
    <property type="entry name" value="Prefoldin-like"/>
</dbReference>
<feature type="compositionally biased region" description="Basic and acidic residues" evidence="1">
    <location>
        <begin position="408"/>
        <end position="430"/>
    </location>
</feature>
<feature type="region of interest" description="Disordered" evidence="1">
    <location>
        <begin position="359"/>
        <end position="572"/>
    </location>
</feature>
<evidence type="ECO:0000259" key="2">
    <source>
        <dbReference type="Pfam" id="PF12927"/>
    </source>
</evidence>
<dbReference type="Proteomes" id="UP000283841">
    <property type="component" value="Unassembled WGS sequence"/>
</dbReference>
<feature type="compositionally biased region" description="Basic and acidic residues" evidence="1">
    <location>
        <begin position="166"/>
        <end position="183"/>
    </location>
</feature>
<dbReference type="PANTHER" id="PTHR15111">
    <property type="entry name" value="RNA POLYMERASE II SUBUNIT 5-MEDIATING PROTEIN NNX3"/>
    <property type="match status" value="1"/>
</dbReference>
<dbReference type="GO" id="GO:0003682">
    <property type="term" value="F:chromatin binding"/>
    <property type="evidence" value="ECO:0007669"/>
    <property type="project" value="TreeGrafter"/>
</dbReference>
<protein>
    <submittedName>
        <fullName evidence="3">Prefoldin subunit-domain-containing protein</fullName>
    </submittedName>
</protein>
<dbReference type="PANTHER" id="PTHR15111:SF0">
    <property type="entry name" value="UNCONVENTIONAL PREFOLDIN RPB5 INTERACTOR 1"/>
    <property type="match status" value="1"/>
</dbReference>
<gene>
    <name evidence="3" type="ORF">C8Q69DRAFT_158084</name>
</gene>
<dbReference type="InterPro" id="IPR052255">
    <property type="entry name" value="RNA_pol_II_subunit5-mediator"/>
</dbReference>
<dbReference type="EMBL" id="RCNU01000002">
    <property type="protein sequence ID" value="RWQ98043.1"/>
    <property type="molecule type" value="Genomic_DNA"/>
</dbReference>
<dbReference type="InterPro" id="IPR009053">
    <property type="entry name" value="Prefoldin"/>
</dbReference>
<dbReference type="Pfam" id="PF13758">
    <property type="entry name" value="Prefoldin_3"/>
    <property type="match status" value="1"/>
</dbReference>
<evidence type="ECO:0000256" key="1">
    <source>
        <dbReference type="SAM" id="MobiDB-lite"/>
    </source>
</evidence>
<evidence type="ECO:0000313" key="4">
    <source>
        <dbReference type="Proteomes" id="UP000283841"/>
    </source>
</evidence>
<dbReference type="RefSeq" id="XP_028487688.1">
    <property type="nucleotide sequence ID" value="XM_028625625.1"/>
</dbReference>
<feature type="compositionally biased region" description="Basic and acidic residues" evidence="1">
    <location>
        <begin position="533"/>
        <end position="543"/>
    </location>
</feature>
<name>A0A443I1V1_BYSSP</name>
<keyword evidence="4" id="KW-1185">Reference proteome</keyword>
<dbReference type="VEuPathDB" id="FungiDB:C8Q69DRAFT_158084"/>
<evidence type="ECO:0000313" key="3">
    <source>
        <dbReference type="EMBL" id="RWQ98043.1"/>
    </source>
</evidence>
<comment type="caution">
    <text evidence="3">The sequence shown here is derived from an EMBL/GenBank/DDBJ whole genome shotgun (WGS) entry which is preliminary data.</text>
</comment>
<organism evidence="3 4">
    <name type="scientific">Byssochlamys spectabilis</name>
    <name type="common">Paecilomyces variotii</name>
    <dbReference type="NCBI Taxonomy" id="264951"/>
    <lineage>
        <taxon>Eukaryota</taxon>
        <taxon>Fungi</taxon>
        <taxon>Dikarya</taxon>
        <taxon>Ascomycota</taxon>
        <taxon>Pezizomycotina</taxon>
        <taxon>Eurotiomycetes</taxon>
        <taxon>Eurotiomycetidae</taxon>
        <taxon>Eurotiales</taxon>
        <taxon>Thermoascaceae</taxon>
        <taxon>Paecilomyces</taxon>
    </lineage>
</organism>
<dbReference type="Gene3D" id="1.10.287.370">
    <property type="match status" value="1"/>
</dbReference>
<feature type="compositionally biased region" description="Basic and acidic residues" evidence="1">
    <location>
        <begin position="390"/>
        <end position="400"/>
    </location>
</feature>